<protein>
    <recommendedName>
        <fullName evidence="2">Regulatory protein, RpfE type</fullName>
    </recommendedName>
</protein>
<dbReference type="AlphaFoldDB" id="A0A3B0ZW88"/>
<evidence type="ECO:0000313" key="1">
    <source>
        <dbReference type="EMBL" id="VAW93500.1"/>
    </source>
</evidence>
<accession>A0A3B0ZW88</accession>
<gene>
    <name evidence="1" type="ORF">MNBD_GAMMA22-747</name>
</gene>
<organism evidence="1">
    <name type="scientific">hydrothermal vent metagenome</name>
    <dbReference type="NCBI Taxonomy" id="652676"/>
    <lineage>
        <taxon>unclassified sequences</taxon>
        <taxon>metagenomes</taxon>
        <taxon>ecological metagenomes</taxon>
    </lineage>
</organism>
<reference evidence="1" key="1">
    <citation type="submission" date="2018-06" db="EMBL/GenBank/DDBJ databases">
        <authorList>
            <person name="Zhirakovskaya E."/>
        </authorList>
    </citation>
    <scope>NUCLEOTIDE SEQUENCE</scope>
</reference>
<proteinExistence type="predicted"/>
<name>A0A3B0ZW88_9ZZZZ</name>
<sequence>MSNNAINSLGARHISLFVPELLSGLRFLKDIPKQEIPNLSALQLILSRAITHNDGFDNYYRATCELTGILVSNKKDIPVSGIAIASEKNISAETNSDFYMFAEPVVMQVDRDSVVLVNSLQTDLCDAESTQLIDEINQHFIDEPWTLNLSKNGAWYLNSEINYSLSTTNISTVLLKNTQPYLPRGDDDKYWRKIINEIEMLMFASEVNVKRLENNKLAVSSLWLWGAGKIPKITKKNINNDVLVGDNKFLQSASQLLDIPYKSLNKNKQLLKNSTIFDKFNNIFMVNIQLSECWQQHDLYEWLNILKILEIELFSPIVNNLRKGKIRSLSLYQNQKETFEINRRQANSWWKPVKTLVSLSSKL</sequence>
<evidence type="ECO:0008006" key="2">
    <source>
        <dbReference type="Google" id="ProtNLM"/>
    </source>
</evidence>
<dbReference type="EMBL" id="UOFS01000013">
    <property type="protein sequence ID" value="VAW93500.1"/>
    <property type="molecule type" value="Genomic_DNA"/>
</dbReference>